<feature type="repeat" description="ANK" evidence="2">
    <location>
        <begin position="698"/>
        <end position="732"/>
    </location>
</feature>
<name>A0A9P9DD05_9PLEO</name>
<gene>
    <name evidence="5" type="ORF">B0J11DRAFT_592644</name>
</gene>
<dbReference type="SMART" id="SM00248">
    <property type="entry name" value="ANK"/>
    <property type="match status" value="13"/>
</dbReference>
<dbReference type="InterPro" id="IPR002110">
    <property type="entry name" value="Ankyrin_rpt"/>
</dbReference>
<dbReference type="EMBL" id="JAGMWT010000014">
    <property type="protein sequence ID" value="KAH7116699.1"/>
    <property type="molecule type" value="Genomic_DNA"/>
</dbReference>
<dbReference type="PROSITE" id="PS50297">
    <property type="entry name" value="ANK_REP_REGION"/>
    <property type="match status" value="3"/>
</dbReference>
<dbReference type="InterPro" id="IPR056884">
    <property type="entry name" value="NPHP3-like_N"/>
</dbReference>
<sequence length="1423" mass="158989">MADVVTIIQLITELSSIIITSKNGPEEARSLVRELSHLLGLFELLKDTVQQSKISKTSPPSALLSLANTDGAISHFVQLLHEVHNCLRGDSRNGRLGELKDTLQWPFKKGEILRLFDTIERYKSLFDLAFQHDDTSLSKATFELVSTISDNVLQIRDDISSSAEQLETLRISNTEIQARLVANVHWQQNIDYKSEESERRTIMKWLTRYNFWEKQQDVLAQRVEGTCTWFIQNKSFLEWLNGDSTVRLYRGPPGVGKSVLASAAIDQISSTIEPSCRLLGFFCDHSDSSSKGKYEAFLGSLLQQLVKDHSSNWTAIETLYRKHQEGTRPRISEFIAILRDEIVATSKTYIIIDAIDEWSDQPEETVRMMSDLKSLGPNVRLLITLRPTSYIEDLFNDNVIFNLPTQNNDVNIYVRHRVSIMRKTGVLKQHPSLRQDTEDIVILQCGGLILLARLQLDQLCGQKHKRAFDYCLKNLPRTVNDRYENALDRIRSQNEENNTLAHRTFAWVFYAFEPPTLGQVQYGLAIQPEDSIINPDGCIDGELLTALCGGLIVVDKQSQVVRFLHPTTRAYFENYFRGKNLQYESGITISCLTFFLSKNYRELSLATMDQRRLQHPIGPYDLFTGSETEARPMMQKIFGDTDLLLSFWWARTFYSGIGWHLANVFDQDKVCIASFLGLDDIVEWLLTMGHSPNDQDSTGQTPLYAAVSLGSSRKSVVDVLLRNGADPNQLSFENPERRSPDSNYNSHAVTPLHCALRHGHVSIVEMLRQHGAKLEPFMSRLNSHESLRITPLYNAIHSRSSSMIRYVMDEMSDSLSSQSGIANPLCKAIEMGDLDIIELLLQGGNGALFTTSAPFTEDTEWSPIGAAILAPLSLVPEPKCVQICALITKHLPLSISFLHVEGFAIHEPWMWSHRPETLRFLKTRLWTNEHNGPGSALGSIWSDLLVESPQIRNDLFEGFDSIITTKLEFESSNLLRCATFLGYDSLVRKLIQLGQSLACSRSTMNDALTEAVVSSQYGIIDQLLDAGADINSDSDLGTPLVRAILSKNFNMVQLLLARGADPNASCARHSTALHAVGWRFYYPSGTYTTKVIRLLLDSGAIIDAHFYNGNTLLVWLAYLGTRDSLSSIQLLIERGANCNSIGGFLPTPLTAALSSTGESSIEVMQLLIEGGADVNACYDGHTTPLILAASSTYDSPEKVAKLLEHNADPELFGLGGRVVEDCVWKADKGMIKNVLSRTSPSGSGGYGRALVAAALMKDTWALDQLLEHGADVNAQVEVLDGTGTPLCAYLSTTGFEPHDTKIVDLFVRHGTNINAGVHKYNNILQLYLDIMQPSIPVIESFLQHGIDVNAPSGSSAIGTAAEIACKNYRHECDQKANWETVISLLVEWGIRWTEADLDMLLRHDWFVQSVTTHGKQLERKFRS</sequence>
<evidence type="ECO:0000259" key="4">
    <source>
        <dbReference type="Pfam" id="PF24883"/>
    </source>
</evidence>
<keyword evidence="6" id="KW-1185">Reference proteome</keyword>
<evidence type="ECO:0000313" key="5">
    <source>
        <dbReference type="EMBL" id="KAH7116699.1"/>
    </source>
</evidence>
<protein>
    <submittedName>
        <fullName evidence="5">Ankyrin repeat-containing domain protein</fullName>
    </submittedName>
</protein>
<feature type="domain" description="GPI inositol-deacylase winged helix" evidence="3">
    <location>
        <begin position="496"/>
        <end position="573"/>
    </location>
</feature>
<evidence type="ECO:0000256" key="1">
    <source>
        <dbReference type="ARBA" id="ARBA00022737"/>
    </source>
</evidence>
<feature type="repeat" description="ANK" evidence="2">
    <location>
        <begin position="747"/>
        <end position="775"/>
    </location>
</feature>
<organism evidence="5 6">
    <name type="scientific">Dendryphion nanum</name>
    <dbReference type="NCBI Taxonomy" id="256645"/>
    <lineage>
        <taxon>Eukaryota</taxon>
        <taxon>Fungi</taxon>
        <taxon>Dikarya</taxon>
        <taxon>Ascomycota</taxon>
        <taxon>Pezizomycotina</taxon>
        <taxon>Dothideomycetes</taxon>
        <taxon>Pleosporomycetidae</taxon>
        <taxon>Pleosporales</taxon>
        <taxon>Torulaceae</taxon>
        <taxon>Dendryphion</taxon>
    </lineage>
</organism>
<keyword evidence="1" id="KW-0677">Repeat</keyword>
<evidence type="ECO:0000259" key="3">
    <source>
        <dbReference type="Pfam" id="PF22939"/>
    </source>
</evidence>
<dbReference type="PROSITE" id="PS50088">
    <property type="entry name" value="ANK_REPEAT"/>
    <property type="match status" value="3"/>
</dbReference>
<feature type="domain" description="Nephrocystin 3-like N-terminal" evidence="4">
    <location>
        <begin position="225"/>
        <end position="385"/>
    </location>
</feature>
<dbReference type="Pfam" id="PF12796">
    <property type="entry name" value="Ank_2"/>
    <property type="match status" value="3"/>
</dbReference>
<reference evidence="5" key="1">
    <citation type="journal article" date="2021" name="Nat. Commun.">
        <title>Genetic determinants of endophytism in the Arabidopsis root mycobiome.</title>
        <authorList>
            <person name="Mesny F."/>
            <person name="Miyauchi S."/>
            <person name="Thiergart T."/>
            <person name="Pickel B."/>
            <person name="Atanasova L."/>
            <person name="Karlsson M."/>
            <person name="Huettel B."/>
            <person name="Barry K.W."/>
            <person name="Haridas S."/>
            <person name="Chen C."/>
            <person name="Bauer D."/>
            <person name="Andreopoulos W."/>
            <person name="Pangilinan J."/>
            <person name="LaButti K."/>
            <person name="Riley R."/>
            <person name="Lipzen A."/>
            <person name="Clum A."/>
            <person name="Drula E."/>
            <person name="Henrissat B."/>
            <person name="Kohler A."/>
            <person name="Grigoriev I.V."/>
            <person name="Martin F.M."/>
            <person name="Hacquard S."/>
        </authorList>
    </citation>
    <scope>NUCLEOTIDE SEQUENCE</scope>
    <source>
        <strain evidence="5">MPI-CAGE-CH-0243</strain>
    </source>
</reference>
<evidence type="ECO:0000256" key="2">
    <source>
        <dbReference type="PROSITE-ProRule" id="PRU00023"/>
    </source>
</evidence>
<dbReference type="InterPro" id="IPR027417">
    <property type="entry name" value="P-loop_NTPase"/>
</dbReference>
<dbReference type="PRINTS" id="PR01415">
    <property type="entry name" value="ANKYRIN"/>
</dbReference>
<comment type="caution">
    <text evidence="5">The sequence shown here is derived from an EMBL/GenBank/DDBJ whole genome shotgun (WGS) entry which is preliminary data.</text>
</comment>
<dbReference type="PANTHER" id="PTHR10039:SF15">
    <property type="entry name" value="NACHT DOMAIN-CONTAINING PROTEIN"/>
    <property type="match status" value="1"/>
</dbReference>
<dbReference type="Pfam" id="PF24883">
    <property type="entry name" value="NPHP3_N"/>
    <property type="match status" value="1"/>
</dbReference>
<feature type="repeat" description="ANK" evidence="2">
    <location>
        <begin position="1035"/>
        <end position="1067"/>
    </location>
</feature>
<dbReference type="InterPro" id="IPR036770">
    <property type="entry name" value="Ankyrin_rpt-contain_sf"/>
</dbReference>
<keyword evidence="2" id="KW-0040">ANK repeat</keyword>
<dbReference type="SUPFAM" id="SSF48403">
    <property type="entry name" value="Ankyrin repeat"/>
    <property type="match status" value="3"/>
</dbReference>
<evidence type="ECO:0000313" key="6">
    <source>
        <dbReference type="Proteomes" id="UP000700596"/>
    </source>
</evidence>
<dbReference type="OrthoDB" id="3941258at2759"/>
<dbReference type="SUPFAM" id="SSF52540">
    <property type="entry name" value="P-loop containing nucleoside triphosphate hydrolases"/>
    <property type="match status" value="1"/>
</dbReference>
<dbReference type="PANTHER" id="PTHR10039">
    <property type="entry name" value="AMELOGENIN"/>
    <property type="match status" value="1"/>
</dbReference>
<dbReference type="Pfam" id="PF22939">
    <property type="entry name" value="WHD_GPIID"/>
    <property type="match status" value="1"/>
</dbReference>
<dbReference type="Gene3D" id="3.40.50.300">
    <property type="entry name" value="P-loop containing nucleotide triphosphate hydrolases"/>
    <property type="match status" value="1"/>
</dbReference>
<accession>A0A9P9DD05</accession>
<dbReference type="InterPro" id="IPR054471">
    <property type="entry name" value="GPIID_WHD"/>
</dbReference>
<proteinExistence type="predicted"/>
<dbReference type="Proteomes" id="UP000700596">
    <property type="component" value="Unassembled WGS sequence"/>
</dbReference>
<dbReference type="Gene3D" id="1.25.40.20">
    <property type="entry name" value="Ankyrin repeat-containing domain"/>
    <property type="match status" value="3"/>
</dbReference>